<feature type="region of interest" description="Disordered" evidence="1">
    <location>
        <begin position="1"/>
        <end position="148"/>
    </location>
</feature>
<evidence type="ECO:0000313" key="2">
    <source>
        <dbReference type="EMBL" id="KDQ61817.1"/>
    </source>
</evidence>
<proteinExistence type="predicted"/>
<dbReference type="STRING" id="933084.A0A067QE75"/>
<gene>
    <name evidence="2" type="ORF">JAAARDRAFT_523193</name>
</gene>
<feature type="compositionally biased region" description="Low complexity" evidence="1">
    <location>
        <begin position="47"/>
        <end position="63"/>
    </location>
</feature>
<dbReference type="EMBL" id="KL197712">
    <property type="protein sequence ID" value="KDQ61817.1"/>
    <property type="molecule type" value="Genomic_DNA"/>
</dbReference>
<dbReference type="Proteomes" id="UP000027265">
    <property type="component" value="Unassembled WGS sequence"/>
</dbReference>
<evidence type="ECO:0000256" key="1">
    <source>
        <dbReference type="SAM" id="MobiDB-lite"/>
    </source>
</evidence>
<protein>
    <submittedName>
        <fullName evidence="2">Uncharacterized protein</fullName>
    </submittedName>
</protein>
<keyword evidence="3" id="KW-1185">Reference proteome</keyword>
<organism evidence="2 3">
    <name type="scientific">Jaapia argillacea MUCL 33604</name>
    <dbReference type="NCBI Taxonomy" id="933084"/>
    <lineage>
        <taxon>Eukaryota</taxon>
        <taxon>Fungi</taxon>
        <taxon>Dikarya</taxon>
        <taxon>Basidiomycota</taxon>
        <taxon>Agaricomycotina</taxon>
        <taxon>Agaricomycetes</taxon>
        <taxon>Agaricomycetidae</taxon>
        <taxon>Jaapiales</taxon>
        <taxon>Jaapiaceae</taxon>
        <taxon>Jaapia</taxon>
    </lineage>
</organism>
<feature type="compositionally biased region" description="Polar residues" evidence="1">
    <location>
        <begin position="10"/>
        <end position="38"/>
    </location>
</feature>
<dbReference type="InParanoid" id="A0A067QE75"/>
<reference evidence="3" key="1">
    <citation type="journal article" date="2014" name="Proc. Natl. Acad. Sci. U.S.A.">
        <title>Extensive sampling of basidiomycete genomes demonstrates inadequacy of the white-rot/brown-rot paradigm for wood decay fungi.</title>
        <authorList>
            <person name="Riley R."/>
            <person name="Salamov A.A."/>
            <person name="Brown D.W."/>
            <person name="Nagy L.G."/>
            <person name="Floudas D."/>
            <person name="Held B.W."/>
            <person name="Levasseur A."/>
            <person name="Lombard V."/>
            <person name="Morin E."/>
            <person name="Otillar R."/>
            <person name="Lindquist E.A."/>
            <person name="Sun H."/>
            <person name="LaButti K.M."/>
            <person name="Schmutz J."/>
            <person name="Jabbour D."/>
            <person name="Luo H."/>
            <person name="Baker S.E."/>
            <person name="Pisabarro A.G."/>
            <person name="Walton J.D."/>
            <person name="Blanchette R.A."/>
            <person name="Henrissat B."/>
            <person name="Martin F."/>
            <person name="Cullen D."/>
            <person name="Hibbett D.S."/>
            <person name="Grigoriev I.V."/>
        </authorList>
    </citation>
    <scope>NUCLEOTIDE SEQUENCE [LARGE SCALE GENOMIC DNA]</scope>
    <source>
        <strain evidence="3">MUCL 33604</strain>
    </source>
</reference>
<accession>A0A067QE75</accession>
<evidence type="ECO:0000313" key="3">
    <source>
        <dbReference type="Proteomes" id="UP000027265"/>
    </source>
</evidence>
<sequence length="234" mass="24719">MEPISPGEGPSNSPNIYVTQAAHSQNNFPTPTPSSSFNLPTLHHHSSLSSLHSLSPGSSPTTGEFPSHIHSHTPSLSRQTSYQSLPYDNSHMHGRYDNGLPPSPGSHTQRPLEPFPSDYSDGRPGSAKRQRMAGHHSSMNSPHPHDPHNAIVNGGEAVTRKLARARSDSAPLGYALGATWANQGRPRSGSGLAAGGRVTTANMMRKEDSLVQNIANTGRVGPQGGAIGKQSPAQ</sequence>
<feature type="compositionally biased region" description="Polar residues" evidence="1">
    <location>
        <begin position="72"/>
        <end position="87"/>
    </location>
</feature>
<name>A0A067QE75_9AGAM</name>
<dbReference type="HOGENOM" id="CLU_1185161_0_0_1"/>
<dbReference type="AlphaFoldDB" id="A0A067QE75"/>